<evidence type="ECO:0000256" key="1">
    <source>
        <dbReference type="SAM" id="MobiDB-lite"/>
    </source>
</evidence>
<gene>
    <name evidence="2" type="ORF">ABT188_12480</name>
</gene>
<name>A0ABV1SUE7_9ACTN</name>
<keyword evidence="3" id="KW-1185">Reference proteome</keyword>
<dbReference type="EMBL" id="JBEOZY010000009">
    <property type="protein sequence ID" value="MER6165368.1"/>
    <property type="molecule type" value="Genomic_DNA"/>
</dbReference>
<feature type="compositionally biased region" description="Polar residues" evidence="1">
    <location>
        <begin position="1"/>
        <end position="11"/>
    </location>
</feature>
<evidence type="ECO:0000313" key="2">
    <source>
        <dbReference type="EMBL" id="MER6165368.1"/>
    </source>
</evidence>
<dbReference type="RefSeq" id="WP_352147175.1">
    <property type="nucleotide sequence ID" value="NZ_JBEOZY010000009.1"/>
</dbReference>
<reference evidence="2 3" key="1">
    <citation type="submission" date="2024-06" db="EMBL/GenBank/DDBJ databases">
        <title>The Natural Products Discovery Center: Release of the First 8490 Sequenced Strains for Exploring Actinobacteria Biosynthetic Diversity.</title>
        <authorList>
            <person name="Kalkreuter E."/>
            <person name="Kautsar S.A."/>
            <person name="Yang D."/>
            <person name="Bader C.D."/>
            <person name="Teijaro C.N."/>
            <person name="Fluegel L."/>
            <person name="Davis C.M."/>
            <person name="Simpson J.R."/>
            <person name="Lauterbach L."/>
            <person name="Steele A.D."/>
            <person name="Gui C."/>
            <person name="Meng S."/>
            <person name="Li G."/>
            <person name="Viehrig K."/>
            <person name="Ye F."/>
            <person name="Su P."/>
            <person name="Kiefer A.F."/>
            <person name="Nichols A."/>
            <person name="Cepeda A.J."/>
            <person name="Yan W."/>
            <person name="Fan B."/>
            <person name="Jiang Y."/>
            <person name="Adhikari A."/>
            <person name="Zheng C.-J."/>
            <person name="Schuster L."/>
            <person name="Cowan T.M."/>
            <person name="Smanski M.J."/>
            <person name="Chevrette M.G."/>
            <person name="De Carvalho L.P.S."/>
            <person name="Shen B."/>
        </authorList>
    </citation>
    <scope>NUCLEOTIDE SEQUENCE [LARGE SCALE GENOMIC DNA]</scope>
    <source>
        <strain evidence="2 3">NPDC001615</strain>
    </source>
</reference>
<proteinExistence type="predicted"/>
<dbReference type="Proteomes" id="UP001496720">
    <property type="component" value="Unassembled WGS sequence"/>
</dbReference>
<organism evidence="2 3">
    <name type="scientific">Streptomyces violaceorubidus</name>
    <dbReference type="NCBI Taxonomy" id="284042"/>
    <lineage>
        <taxon>Bacteria</taxon>
        <taxon>Bacillati</taxon>
        <taxon>Actinomycetota</taxon>
        <taxon>Actinomycetes</taxon>
        <taxon>Kitasatosporales</taxon>
        <taxon>Streptomycetaceae</taxon>
        <taxon>Streptomyces</taxon>
    </lineage>
</organism>
<feature type="compositionally biased region" description="Basic and acidic residues" evidence="1">
    <location>
        <begin position="42"/>
        <end position="51"/>
    </location>
</feature>
<feature type="region of interest" description="Disordered" evidence="1">
    <location>
        <begin position="1"/>
        <end position="51"/>
    </location>
</feature>
<accession>A0ABV1SUE7</accession>
<comment type="caution">
    <text evidence="2">The sequence shown here is derived from an EMBL/GenBank/DDBJ whole genome shotgun (WGS) entry which is preliminary data.</text>
</comment>
<evidence type="ECO:0000313" key="3">
    <source>
        <dbReference type="Proteomes" id="UP001496720"/>
    </source>
</evidence>
<sequence length="51" mass="5549">MSELSEPTPSQAEGERDDEPDTPDVPHTTPSQAEGEREDEAEPARKEPESG</sequence>
<protein>
    <submittedName>
        <fullName evidence="2">Uncharacterized protein</fullName>
    </submittedName>
</protein>